<evidence type="ECO:0000256" key="2">
    <source>
        <dbReference type="ARBA" id="ARBA00009441"/>
    </source>
</evidence>
<gene>
    <name evidence="12" type="primary">recN</name>
    <name evidence="12" type="ORF">O0V09_00675</name>
</gene>
<dbReference type="Gene3D" id="3.40.50.300">
    <property type="entry name" value="P-loop containing nucleotide triphosphate hydrolases"/>
    <property type="match status" value="2"/>
</dbReference>
<dbReference type="GO" id="GO:0005524">
    <property type="term" value="F:ATP binding"/>
    <property type="evidence" value="ECO:0007669"/>
    <property type="project" value="UniProtKB-KW"/>
</dbReference>
<evidence type="ECO:0000313" key="13">
    <source>
        <dbReference type="Proteomes" id="UP001069090"/>
    </source>
</evidence>
<organism evidence="12 13">
    <name type="scientific">Dasania phycosphaerae</name>
    <dbReference type="NCBI Taxonomy" id="2950436"/>
    <lineage>
        <taxon>Bacteria</taxon>
        <taxon>Pseudomonadati</taxon>
        <taxon>Pseudomonadota</taxon>
        <taxon>Gammaproteobacteria</taxon>
        <taxon>Cellvibrionales</taxon>
        <taxon>Spongiibacteraceae</taxon>
        <taxon>Dasania</taxon>
    </lineage>
</organism>
<keyword evidence="13" id="KW-1185">Reference proteome</keyword>
<dbReference type="Pfam" id="PF02463">
    <property type="entry name" value="SMC_N"/>
    <property type="match status" value="1"/>
</dbReference>
<dbReference type="AlphaFoldDB" id="A0A9J6RGX2"/>
<dbReference type="NCBIfam" id="TIGR00634">
    <property type="entry name" value="recN"/>
    <property type="match status" value="1"/>
</dbReference>
<keyword evidence="10" id="KW-0175">Coiled coil</keyword>
<keyword evidence="6" id="KW-0067">ATP-binding</keyword>
<proteinExistence type="inferred from homology"/>
<dbReference type="InterPro" id="IPR004604">
    <property type="entry name" value="DNA_recomb/repair_RecN"/>
</dbReference>
<protein>
    <recommendedName>
        <fullName evidence="3 9">DNA repair protein RecN</fullName>
    </recommendedName>
    <alternativeName>
        <fullName evidence="8 9">Recombination protein N</fullName>
    </alternativeName>
</protein>
<dbReference type="FunFam" id="3.40.50.300:FF:000356">
    <property type="entry name" value="DNA repair protein RecN"/>
    <property type="match status" value="1"/>
</dbReference>
<dbReference type="GO" id="GO:0006281">
    <property type="term" value="P:DNA repair"/>
    <property type="evidence" value="ECO:0007669"/>
    <property type="project" value="UniProtKB-KW"/>
</dbReference>
<comment type="similarity">
    <text evidence="2 9">Belongs to the RecN family.</text>
</comment>
<evidence type="ECO:0000256" key="4">
    <source>
        <dbReference type="ARBA" id="ARBA00022741"/>
    </source>
</evidence>
<name>A0A9J6RGX2_9GAMM</name>
<dbReference type="InterPro" id="IPR027417">
    <property type="entry name" value="P-loop_NTPase"/>
</dbReference>
<comment type="function">
    <text evidence="1 9">May be involved in recombinational repair of damaged DNA.</text>
</comment>
<feature type="domain" description="RecF/RecN/SMC N-terminal" evidence="11">
    <location>
        <begin position="2"/>
        <end position="511"/>
    </location>
</feature>
<dbReference type="Proteomes" id="UP001069090">
    <property type="component" value="Unassembled WGS sequence"/>
</dbReference>
<dbReference type="GO" id="GO:0006310">
    <property type="term" value="P:DNA recombination"/>
    <property type="evidence" value="ECO:0007669"/>
    <property type="project" value="InterPro"/>
</dbReference>
<evidence type="ECO:0000259" key="11">
    <source>
        <dbReference type="Pfam" id="PF02463"/>
    </source>
</evidence>
<keyword evidence="7 9" id="KW-0234">DNA repair</keyword>
<evidence type="ECO:0000313" key="12">
    <source>
        <dbReference type="EMBL" id="MCZ0863691.1"/>
    </source>
</evidence>
<dbReference type="SUPFAM" id="SSF52540">
    <property type="entry name" value="P-loop containing nucleoside triphosphate hydrolases"/>
    <property type="match status" value="1"/>
</dbReference>
<evidence type="ECO:0000256" key="9">
    <source>
        <dbReference type="PIRNR" id="PIRNR003128"/>
    </source>
</evidence>
<dbReference type="NCBIfam" id="NF008121">
    <property type="entry name" value="PRK10869.1"/>
    <property type="match status" value="1"/>
</dbReference>
<keyword evidence="4" id="KW-0547">Nucleotide-binding</keyword>
<dbReference type="RefSeq" id="WP_258329838.1">
    <property type="nucleotide sequence ID" value="NZ_JAPTGG010000001.1"/>
</dbReference>
<dbReference type="PANTHER" id="PTHR11059">
    <property type="entry name" value="DNA REPAIR PROTEIN RECN"/>
    <property type="match status" value="1"/>
</dbReference>
<reference evidence="12 13" key="1">
    <citation type="submission" date="2022-12" db="EMBL/GenBank/DDBJ databases">
        <title>Dasania phycosphaerae sp. nov., isolated from particulate material of the south coast of Korea.</title>
        <authorList>
            <person name="Jiang Y."/>
        </authorList>
    </citation>
    <scope>NUCLEOTIDE SEQUENCE [LARGE SCALE GENOMIC DNA]</scope>
    <source>
        <strain evidence="12 13">GY-19</strain>
    </source>
</reference>
<feature type="coiled-coil region" evidence="10">
    <location>
        <begin position="311"/>
        <end position="362"/>
    </location>
</feature>
<evidence type="ECO:0000256" key="1">
    <source>
        <dbReference type="ARBA" id="ARBA00003618"/>
    </source>
</evidence>
<evidence type="ECO:0000256" key="5">
    <source>
        <dbReference type="ARBA" id="ARBA00022763"/>
    </source>
</evidence>
<dbReference type="PIRSF" id="PIRSF003128">
    <property type="entry name" value="RecN"/>
    <property type="match status" value="1"/>
</dbReference>
<keyword evidence="5 9" id="KW-0227">DNA damage</keyword>
<dbReference type="GO" id="GO:0043590">
    <property type="term" value="C:bacterial nucleoid"/>
    <property type="evidence" value="ECO:0007669"/>
    <property type="project" value="TreeGrafter"/>
</dbReference>
<dbReference type="PANTHER" id="PTHR11059:SF0">
    <property type="entry name" value="DNA REPAIR PROTEIN RECN"/>
    <property type="match status" value="1"/>
</dbReference>
<dbReference type="InterPro" id="IPR003395">
    <property type="entry name" value="RecF/RecN/SMC_N"/>
</dbReference>
<evidence type="ECO:0000256" key="3">
    <source>
        <dbReference type="ARBA" id="ARBA00021315"/>
    </source>
</evidence>
<evidence type="ECO:0000256" key="8">
    <source>
        <dbReference type="ARBA" id="ARBA00033408"/>
    </source>
</evidence>
<dbReference type="GO" id="GO:0009432">
    <property type="term" value="P:SOS response"/>
    <property type="evidence" value="ECO:0007669"/>
    <property type="project" value="TreeGrafter"/>
</dbReference>
<sequence>MLSHLNIDNFAIASHLDMEFHGGMTVITGETGAGKSIMLGALGLALGDRADAAIVRHGADRTDIHATFDISNIPEAQQWLASRELSAGHECMLRRVVTKEGRSRGFINGSPATLNDLKTLGNMLIDIHSQHAHQSLLKKEQQRRLLDEFANTQSLVDDIKNTVADYSQLAQRLATLEANHSEQTARAQLLGYQVEELDQLALAEGELEQLEAEQKQRANAESILQSCHHALALCQEGELNVSNILNQAIRSLANIPAKTKGLEEAEQLLNSALIQAEEASHEIAAHIDNFEVDPERLLYVEQRLNLVFEIARKHRIDASQLSELHQQLQSELNSIAGSDEEIDQLHQQTTELRQRYQQLASKLSKKRRSAAQKLEKQVEAQLKTLAMSNCRFSIELAARQGEEPHPQGLEDIHFLISTNPGQPAQPLARTASGGELSRISLAIQVVTAQTSAIPTMVFDEVDVGIGGATAEVVGNLLQQLGEKGQVLCVTHQPQVASKGHQHLYVSKQSSKKSVTTQLKQLAPEDKIEEIARMLGGIDITEQSIAHAKQMLAVH</sequence>
<comment type="caution">
    <text evidence="12">The sequence shown here is derived from an EMBL/GenBank/DDBJ whole genome shotgun (WGS) entry which is preliminary data.</text>
</comment>
<dbReference type="FunFam" id="3.40.50.300:FF:000319">
    <property type="entry name" value="DNA repair protein RecN"/>
    <property type="match status" value="1"/>
</dbReference>
<feature type="coiled-coil region" evidence="10">
    <location>
        <begin position="159"/>
        <end position="223"/>
    </location>
</feature>
<dbReference type="EMBL" id="JAPTGG010000001">
    <property type="protein sequence ID" value="MCZ0863691.1"/>
    <property type="molecule type" value="Genomic_DNA"/>
</dbReference>
<dbReference type="CDD" id="cd03241">
    <property type="entry name" value="ABC_RecN"/>
    <property type="match status" value="2"/>
</dbReference>
<evidence type="ECO:0000256" key="7">
    <source>
        <dbReference type="ARBA" id="ARBA00023204"/>
    </source>
</evidence>
<evidence type="ECO:0000256" key="6">
    <source>
        <dbReference type="ARBA" id="ARBA00022840"/>
    </source>
</evidence>
<evidence type="ECO:0000256" key="10">
    <source>
        <dbReference type="SAM" id="Coils"/>
    </source>
</evidence>
<accession>A0A9J6RGX2</accession>